<protein>
    <submittedName>
        <fullName evidence="2">Uncharacterized protein</fullName>
    </submittedName>
</protein>
<sequence length="278" mass="30403">MMSTITDIRCVLTQKALDAFCAKFHILGEVHPILPNQNDTMHERPSGKIGLYTRFFDYANFRLPLSTFLVDVDDFACPASFPWHTAKHVTRDPDPVAADFNAQDYTTLIAHPSLFWKFPEAFLELEASVERLCDEGCSGNPIEQGDSVVGGPDVNIQPVVEVADIVSKEMAHVQSRRQGKRKFVVVDAGGVSHPPKKLRGDHGTSSGASVGASVSTTSERKDRDHTDSVAEPNLRTIGALTDPIIGVFSDLTGSDFLVGVIRTVINPDTDLQKVYVPQ</sequence>
<evidence type="ECO:0000313" key="3">
    <source>
        <dbReference type="Proteomes" id="UP001151760"/>
    </source>
</evidence>
<organism evidence="2 3">
    <name type="scientific">Tanacetum coccineum</name>
    <dbReference type="NCBI Taxonomy" id="301880"/>
    <lineage>
        <taxon>Eukaryota</taxon>
        <taxon>Viridiplantae</taxon>
        <taxon>Streptophyta</taxon>
        <taxon>Embryophyta</taxon>
        <taxon>Tracheophyta</taxon>
        <taxon>Spermatophyta</taxon>
        <taxon>Magnoliopsida</taxon>
        <taxon>eudicotyledons</taxon>
        <taxon>Gunneridae</taxon>
        <taxon>Pentapetalae</taxon>
        <taxon>asterids</taxon>
        <taxon>campanulids</taxon>
        <taxon>Asterales</taxon>
        <taxon>Asteraceae</taxon>
        <taxon>Asteroideae</taxon>
        <taxon>Anthemideae</taxon>
        <taxon>Anthemidinae</taxon>
        <taxon>Tanacetum</taxon>
    </lineage>
</organism>
<feature type="compositionally biased region" description="Basic and acidic residues" evidence="1">
    <location>
        <begin position="218"/>
        <end position="228"/>
    </location>
</feature>
<reference evidence="2" key="2">
    <citation type="submission" date="2022-01" db="EMBL/GenBank/DDBJ databases">
        <authorList>
            <person name="Yamashiro T."/>
            <person name="Shiraishi A."/>
            <person name="Satake H."/>
            <person name="Nakayama K."/>
        </authorList>
    </citation>
    <scope>NUCLEOTIDE SEQUENCE</scope>
</reference>
<evidence type="ECO:0000256" key="1">
    <source>
        <dbReference type="SAM" id="MobiDB-lite"/>
    </source>
</evidence>
<reference evidence="2" key="1">
    <citation type="journal article" date="2022" name="Int. J. Mol. Sci.">
        <title>Draft Genome of Tanacetum Coccineum: Genomic Comparison of Closely Related Tanacetum-Family Plants.</title>
        <authorList>
            <person name="Yamashiro T."/>
            <person name="Shiraishi A."/>
            <person name="Nakayama K."/>
            <person name="Satake H."/>
        </authorList>
    </citation>
    <scope>NUCLEOTIDE SEQUENCE</scope>
</reference>
<evidence type="ECO:0000313" key="2">
    <source>
        <dbReference type="EMBL" id="GJT19056.1"/>
    </source>
</evidence>
<dbReference type="EMBL" id="BQNB010013687">
    <property type="protein sequence ID" value="GJT19056.1"/>
    <property type="molecule type" value="Genomic_DNA"/>
</dbReference>
<feature type="region of interest" description="Disordered" evidence="1">
    <location>
        <begin position="190"/>
        <end position="230"/>
    </location>
</feature>
<gene>
    <name evidence="2" type="ORF">Tco_0877762</name>
</gene>
<feature type="compositionally biased region" description="Low complexity" evidence="1">
    <location>
        <begin position="203"/>
        <end position="217"/>
    </location>
</feature>
<proteinExistence type="predicted"/>
<accession>A0ABQ5BW19</accession>
<keyword evidence="3" id="KW-1185">Reference proteome</keyword>
<comment type="caution">
    <text evidence="2">The sequence shown here is derived from an EMBL/GenBank/DDBJ whole genome shotgun (WGS) entry which is preliminary data.</text>
</comment>
<dbReference type="Proteomes" id="UP001151760">
    <property type="component" value="Unassembled WGS sequence"/>
</dbReference>
<name>A0ABQ5BW19_9ASTR</name>